<dbReference type="EMBL" id="GBRH01207181">
    <property type="protein sequence ID" value="JAD90714.1"/>
    <property type="molecule type" value="Transcribed_RNA"/>
</dbReference>
<name>A0A0A9DQ76_ARUDO</name>
<sequence length="98" mass="10991">MGMTFLPSVKNGLGEILLESHTGMRMMRFSGIDCIVKLDEWNRSRRSQERDPGEKGLQLLQLCLISGKLLHPTLMSLMMSRKNSSQVGTGLKSPLERS</sequence>
<dbReference type="AlphaFoldDB" id="A0A0A9DQ76"/>
<protein>
    <submittedName>
        <fullName evidence="1">Uncharacterized protein</fullName>
    </submittedName>
</protein>
<evidence type="ECO:0000313" key="1">
    <source>
        <dbReference type="EMBL" id="JAD90714.1"/>
    </source>
</evidence>
<reference evidence="1" key="2">
    <citation type="journal article" date="2015" name="Data Brief">
        <title>Shoot transcriptome of the giant reed, Arundo donax.</title>
        <authorList>
            <person name="Barrero R.A."/>
            <person name="Guerrero F.D."/>
            <person name="Moolhuijzen P."/>
            <person name="Goolsby J.A."/>
            <person name="Tidwell J."/>
            <person name="Bellgard S.E."/>
            <person name="Bellgard M.I."/>
        </authorList>
    </citation>
    <scope>NUCLEOTIDE SEQUENCE</scope>
    <source>
        <tissue evidence="1">Shoot tissue taken approximately 20 cm above the soil surface</tissue>
    </source>
</reference>
<organism evidence="1">
    <name type="scientific">Arundo donax</name>
    <name type="common">Giant reed</name>
    <name type="synonym">Donax arundinaceus</name>
    <dbReference type="NCBI Taxonomy" id="35708"/>
    <lineage>
        <taxon>Eukaryota</taxon>
        <taxon>Viridiplantae</taxon>
        <taxon>Streptophyta</taxon>
        <taxon>Embryophyta</taxon>
        <taxon>Tracheophyta</taxon>
        <taxon>Spermatophyta</taxon>
        <taxon>Magnoliopsida</taxon>
        <taxon>Liliopsida</taxon>
        <taxon>Poales</taxon>
        <taxon>Poaceae</taxon>
        <taxon>PACMAD clade</taxon>
        <taxon>Arundinoideae</taxon>
        <taxon>Arundineae</taxon>
        <taxon>Arundo</taxon>
    </lineage>
</organism>
<proteinExistence type="predicted"/>
<reference evidence="1" key="1">
    <citation type="submission" date="2014-09" db="EMBL/GenBank/DDBJ databases">
        <authorList>
            <person name="Magalhaes I.L.F."/>
            <person name="Oliveira U."/>
            <person name="Santos F.R."/>
            <person name="Vidigal T.H.D.A."/>
            <person name="Brescovit A.D."/>
            <person name="Santos A.J."/>
        </authorList>
    </citation>
    <scope>NUCLEOTIDE SEQUENCE</scope>
    <source>
        <tissue evidence="1">Shoot tissue taken approximately 20 cm above the soil surface</tissue>
    </source>
</reference>
<accession>A0A0A9DQ76</accession>